<evidence type="ECO:0000313" key="4">
    <source>
        <dbReference type="Proteomes" id="UP000283850"/>
    </source>
</evidence>
<organism evidence="3 4">
    <name type="scientific">Bacteroides intestinalis</name>
    <dbReference type="NCBI Taxonomy" id="329854"/>
    <lineage>
        <taxon>Bacteria</taxon>
        <taxon>Pseudomonadati</taxon>
        <taxon>Bacteroidota</taxon>
        <taxon>Bacteroidia</taxon>
        <taxon>Bacteroidales</taxon>
        <taxon>Bacteroidaceae</taxon>
        <taxon>Bacteroides</taxon>
    </lineage>
</organism>
<gene>
    <name evidence="3" type="ORF">DWW10_20840</name>
</gene>
<proteinExistence type="predicted"/>
<dbReference type="NCBIfam" id="TIGR01554">
    <property type="entry name" value="major_cap_HK97"/>
    <property type="match status" value="1"/>
</dbReference>
<accession>A0A412XUU6</accession>
<dbReference type="InterPro" id="IPR054612">
    <property type="entry name" value="Phage_capsid-like_C"/>
</dbReference>
<feature type="domain" description="Phage capsid-like C-terminal" evidence="2">
    <location>
        <begin position="141"/>
        <end position="407"/>
    </location>
</feature>
<comment type="caution">
    <text evidence="3">The sequence shown here is derived from an EMBL/GenBank/DDBJ whole genome shotgun (WGS) entry which is preliminary data.</text>
</comment>
<dbReference type="SUPFAM" id="SSF56563">
    <property type="entry name" value="Major capsid protein gp5"/>
    <property type="match status" value="1"/>
</dbReference>
<sequence>MAKEKSITELKDEKKQLSARSKEIITAARGEKRQFTTEENEELGTAQTRMAEINLEIEEREALNRQPAVRVISGTEKFSFRRALANLVTGQRQHESDASIISATTEFHNNCGIERAAANSIVLPVESRAPLTATVESPKGVVIDQEQQEMLLPLQSNLVLAKAGARFMTGLKGDIYWPTYSGSNVFWEGENTKAKDGAGELDKNDAFKPKRLTAYVDFSEQLLIQENADVEGLVRQTLAIAIAQKVEQTAFGKHAHDEKIPDGLFQEVPKISGTMDWGKVVELETNADVNNALIGNLAYIMHPSLIGKAKTKVKDQSGAGGFIFTGNGDGLLNGYKALRTNNMPKELQDSADEFGIVFGNWYDYFIGQWGGLEVRVDPYTLMLDGYVRLMIRSFWNMGMIRPESFSIASLK</sequence>
<evidence type="ECO:0000259" key="2">
    <source>
        <dbReference type="Pfam" id="PF05065"/>
    </source>
</evidence>
<reference evidence="3 4" key="1">
    <citation type="submission" date="2018-08" db="EMBL/GenBank/DDBJ databases">
        <title>A genome reference for cultivated species of the human gut microbiota.</title>
        <authorList>
            <person name="Zou Y."/>
            <person name="Xue W."/>
            <person name="Luo G."/>
        </authorList>
    </citation>
    <scope>NUCLEOTIDE SEQUENCE [LARGE SCALE GENOMIC DNA]</scope>
    <source>
        <strain evidence="3 4">AF14-32</strain>
    </source>
</reference>
<dbReference type="RefSeq" id="WP_118487310.1">
    <property type="nucleotide sequence ID" value="NZ_QRZF01000020.1"/>
</dbReference>
<dbReference type="AlphaFoldDB" id="A0A412XUU6"/>
<dbReference type="Pfam" id="PF05065">
    <property type="entry name" value="Phage_capsid"/>
    <property type="match status" value="1"/>
</dbReference>
<evidence type="ECO:0000313" key="3">
    <source>
        <dbReference type="EMBL" id="RGV49003.1"/>
    </source>
</evidence>
<comment type="subcellular location">
    <subcellularLocation>
        <location evidence="1">Virion</location>
    </subcellularLocation>
</comment>
<dbReference type="Proteomes" id="UP000283850">
    <property type="component" value="Unassembled WGS sequence"/>
</dbReference>
<name>A0A412XUU6_9BACE</name>
<protein>
    <submittedName>
        <fullName evidence="3">Phage major capsid protein</fullName>
    </submittedName>
</protein>
<dbReference type="InterPro" id="IPR024455">
    <property type="entry name" value="Phage_capsid"/>
</dbReference>
<dbReference type="EMBL" id="QRZF01000020">
    <property type="protein sequence ID" value="RGV49003.1"/>
    <property type="molecule type" value="Genomic_DNA"/>
</dbReference>
<evidence type="ECO:0000256" key="1">
    <source>
        <dbReference type="ARBA" id="ARBA00004328"/>
    </source>
</evidence>